<dbReference type="Proteomes" id="UP000530660">
    <property type="component" value="Unassembled WGS sequence"/>
</dbReference>
<dbReference type="AlphaFoldDB" id="A0A7J7IRS6"/>
<accession>A0A7J7IRS6</accession>
<evidence type="ECO:0000313" key="9">
    <source>
        <dbReference type="EMBL" id="KAF6005409.1"/>
    </source>
</evidence>
<evidence type="ECO:0000256" key="1">
    <source>
        <dbReference type="ARBA" id="ARBA00004123"/>
    </source>
</evidence>
<evidence type="ECO:0000256" key="4">
    <source>
        <dbReference type="ARBA" id="ARBA00023163"/>
    </source>
</evidence>
<organism evidence="9 10">
    <name type="scientific">Cyanidiococcus yangmingshanensis</name>
    <dbReference type="NCBI Taxonomy" id="2690220"/>
    <lineage>
        <taxon>Eukaryota</taxon>
        <taxon>Rhodophyta</taxon>
        <taxon>Bangiophyceae</taxon>
        <taxon>Cyanidiales</taxon>
        <taxon>Cyanidiaceae</taxon>
        <taxon>Cyanidiococcus</taxon>
    </lineage>
</organism>
<dbReference type="InterPro" id="IPR037817">
    <property type="entry name" value="TAF7"/>
</dbReference>
<evidence type="ECO:0000313" key="10">
    <source>
        <dbReference type="Proteomes" id="UP000530660"/>
    </source>
</evidence>
<protein>
    <recommendedName>
        <fullName evidence="8">TAFII55 protein conserved region domain-containing protein</fullName>
    </recommendedName>
</protein>
<dbReference type="GO" id="GO:0051123">
    <property type="term" value="P:RNA polymerase II preinitiation complex assembly"/>
    <property type="evidence" value="ECO:0007669"/>
    <property type="project" value="TreeGrafter"/>
</dbReference>
<keyword evidence="6" id="KW-0175">Coiled coil</keyword>
<keyword evidence="10" id="KW-1185">Reference proteome</keyword>
<feature type="coiled-coil region" evidence="6">
    <location>
        <begin position="307"/>
        <end position="366"/>
    </location>
</feature>
<feature type="compositionally biased region" description="Basic and acidic residues" evidence="7">
    <location>
        <begin position="253"/>
        <end position="264"/>
    </location>
</feature>
<feature type="region of interest" description="Disordered" evidence="7">
    <location>
        <begin position="24"/>
        <end position="73"/>
    </location>
</feature>
<evidence type="ECO:0000256" key="6">
    <source>
        <dbReference type="SAM" id="Coils"/>
    </source>
</evidence>
<comment type="subcellular location">
    <subcellularLocation>
        <location evidence="1">Nucleus</location>
    </subcellularLocation>
</comment>
<evidence type="ECO:0000259" key="8">
    <source>
        <dbReference type="SMART" id="SM01370"/>
    </source>
</evidence>
<dbReference type="OrthoDB" id="153872at2759"/>
<dbReference type="GO" id="GO:0005669">
    <property type="term" value="C:transcription factor TFIID complex"/>
    <property type="evidence" value="ECO:0007669"/>
    <property type="project" value="InterPro"/>
</dbReference>
<keyword evidence="4" id="KW-0804">Transcription</keyword>
<dbReference type="PANTHER" id="PTHR12228">
    <property type="entry name" value="TRANSCRIPTION INITIATION FACTOR TFIID 55 KD SUBUNIT-RELATED"/>
    <property type="match status" value="1"/>
</dbReference>
<feature type="compositionally biased region" description="Low complexity" evidence="7">
    <location>
        <begin position="62"/>
        <end position="72"/>
    </location>
</feature>
<dbReference type="SMART" id="SM01370">
    <property type="entry name" value="TAFII55_N"/>
    <property type="match status" value="1"/>
</dbReference>
<evidence type="ECO:0000256" key="2">
    <source>
        <dbReference type="ARBA" id="ARBA00009368"/>
    </source>
</evidence>
<proteinExistence type="inferred from homology"/>
<comment type="caution">
    <text evidence="9">The sequence shown here is derived from an EMBL/GenBank/DDBJ whole genome shotgun (WGS) entry which is preliminary data.</text>
</comment>
<reference evidence="9 10" key="1">
    <citation type="journal article" date="2020" name="J. Phycol.">
        <title>Comparative genome analysis reveals Cyanidiococcus gen. nov., a new extremophilic red algal genus sister to Cyanidioschyzon (Cyanidioschyzonaceae, Rhodophyta).</title>
        <authorList>
            <person name="Liu S.-L."/>
            <person name="Chiang Y.-R."/>
            <person name="Yoon H.S."/>
            <person name="Fu H.-Y."/>
        </authorList>
    </citation>
    <scope>NUCLEOTIDE SEQUENCE [LARGE SCALE GENOMIC DNA]</scope>
    <source>
        <strain evidence="9 10">THAL066</strain>
    </source>
</reference>
<gene>
    <name evidence="9" type="ORF">F1559_004924</name>
</gene>
<feature type="region of interest" description="Disordered" evidence="7">
    <location>
        <begin position="253"/>
        <end position="275"/>
    </location>
</feature>
<dbReference type="PANTHER" id="PTHR12228:SF0">
    <property type="entry name" value="TATA-BOX BINDING PROTEIN ASSOCIATED FACTOR 7"/>
    <property type="match status" value="1"/>
</dbReference>
<dbReference type="EMBL" id="VWRR01000001">
    <property type="protein sequence ID" value="KAF6005409.1"/>
    <property type="molecule type" value="Genomic_DNA"/>
</dbReference>
<evidence type="ECO:0000256" key="5">
    <source>
        <dbReference type="ARBA" id="ARBA00023242"/>
    </source>
</evidence>
<evidence type="ECO:0000256" key="3">
    <source>
        <dbReference type="ARBA" id="ARBA00023015"/>
    </source>
</evidence>
<dbReference type="InterPro" id="IPR006751">
    <property type="entry name" value="TAFII55_prot_cons_reg"/>
</dbReference>
<name>A0A7J7IRS6_9RHOD</name>
<dbReference type="Pfam" id="PF04658">
    <property type="entry name" value="TAFII55_N"/>
    <property type="match status" value="1"/>
</dbReference>
<evidence type="ECO:0000256" key="7">
    <source>
        <dbReference type="SAM" id="MobiDB-lite"/>
    </source>
</evidence>
<dbReference type="GO" id="GO:0016251">
    <property type="term" value="F:RNA polymerase II general transcription initiation factor activity"/>
    <property type="evidence" value="ECO:0007669"/>
    <property type="project" value="TreeGrafter"/>
</dbReference>
<keyword evidence="5" id="KW-0539">Nucleus</keyword>
<comment type="similarity">
    <text evidence="2">Belongs to the TAF7 family.</text>
</comment>
<keyword evidence="3" id="KW-0805">Transcription regulation</keyword>
<sequence>MNAPQESHFILRLPEHLAKRLRKALASSEADQEGASSYSVPGRAATSLENGKVVGQERKDTGSGTDGQTTTGAPTQHLLAATETERFWLVFFPENRNGRLAALRIGNEDAYEEHFGFLFDLPCITETWKTLDGRTMYKCADTHQILQIYDDPKDLPSGVDVCLPDGLTPASRGFSQRHRPEEPKYSAVEVAQHEEIIKYALDFRKPWNGPKPVSVDVDEEVIEEEVWVPVSRDDAQASTAAQVPMETIPAVEPDKKLDTRDAKETQAPLAGDTDQFASDLEQALLLGSEGVYEEPPSSSPEPQPTKIEAAVRQAEQARKEVVRRNLELRIAELEHEVKRIANPLLRSRVQRRLDQTKEELNQLNSAE</sequence>
<feature type="domain" description="TAFII55 protein conserved region" evidence="8">
    <location>
        <begin position="5"/>
        <end position="223"/>
    </location>
</feature>